<dbReference type="Proteomes" id="UP001596956">
    <property type="component" value="Unassembled WGS sequence"/>
</dbReference>
<keyword evidence="2" id="KW-1185">Reference proteome</keyword>
<name>A0ABW3BFB1_9ACTN</name>
<organism evidence="1 2">
    <name type="scientific">Streptomonospora algeriensis</name>
    <dbReference type="NCBI Taxonomy" id="995084"/>
    <lineage>
        <taxon>Bacteria</taxon>
        <taxon>Bacillati</taxon>
        <taxon>Actinomycetota</taxon>
        <taxon>Actinomycetes</taxon>
        <taxon>Streptosporangiales</taxon>
        <taxon>Nocardiopsidaceae</taxon>
        <taxon>Streptomonospora</taxon>
    </lineage>
</organism>
<dbReference type="Pfam" id="PF06224">
    <property type="entry name" value="AlkZ-like"/>
    <property type="match status" value="1"/>
</dbReference>
<feature type="non-terminal residue" evidence="1">
    <location>
        <position position="1"/>
    </location>
</feature>
<proteinExistence type="predicted"/>
<gene>
    <name evidence="1" type="ORF">ACFQZU_11285</name>
</gene>
<dbReference type="InterPro" id="IPR009351">
    <property type="entry name" value="AlkZ-like"/>
</dbReference>
<accession>A0ABW3BFB1</accession>
<evidence type="ECO:0000313" key="1">
    <source>
        <dbReference type="EMBL" id="MFD0801893.1"/>
    </source>
</evidence>
<reference evidence="2" key="1">
    <citation type="journal article" date="2019" name="Int. J. Syst. Evol. Microbiol.">
        <title>The Global Catalogue of Microorganisms (GCM) 10K type strain sequencing project: providing services to taxonomists for standard genome sequencing and annotation.</title>
        <authorList>
            <consortium name="The Broad Institute Genomics Platform"/>
            <consortium name="The Broad Institute Genome Sequencing Center for Infectious Disease"/>
            <person name="Wu L."/>
            <person name="Ma J."/>
        </authorList>
    </citation>
    <scope>NUCLEOTIDE SEQUENCE [LARGE SCALE GENOMIC DNA]</scope>
    <source>
        <strain evidence="2">CCUG 63369</strain>
    </source>
</reference>
<dbReference type="EMBL" id="JBHTHR010000320">
    <property type="protein sequence ID" value="MFD0801893.1"/>
    <property type="molecule type" value="Genomic_DNA"/>
</dbReference>
<comment type="caution">
    <text evidence="1">The sequence shown here is derived from an EMBL/GenBank/DDBJ whole genome shotgun (WGS) entry which is preliminary data.</text>
</comment>
<protein>
    <submittedName>
        <fullName evidence="1">DNA glycosylase AlkZ-like family protein</fullName>
    </submittedName>
</protein>
<sequence>TRRIAPGGGIVHPAVLVDGRAVARWRWGRGRETVVVEPFEPLPGGLAAPLEAEVADISRFLGAPQPRLELREAAGSD</sequence>
<evidence type="ECO:0000313" key="2">
    <source>
        <dbReference type="Proteomes" id="UP001596956"/>
    </source>
</evidence>